<proteinExistence type="predicted"/>
<keyword evidence="2" id="KW-0540">Nuclease</keyword>
<dbReference type="Proteomes" id="UP000320839">
    <property type="component" value="Chromosome"/>
</dbReference>
<dbReference type="Pfam" id="PF01844">
    <property type="entry name" value="HNH"/>
    <property type="match status" value="1"/>
</dbReference>
<dbReference type="GO" id="GO:0003676">
    <property type="term" value="F:nucleic acid binding"/>
    <property type="evidence" value="ECO:0007669"/>
    <property type="project" value="InterPro"/>
</dbReference>
<dbReference type="InterPro" id="IPR052892">
    <property type="entry name" value="NA-targeting_endonuclease"/>
</dbReference>
<protein>
    <submittedName>
        <fullName evidence="2">HNH endonuclease</fullName>
    </submittedName>
</protein>
<sequence>MTRGKKDTVSENHNSELSASQIQNIIYVALNESKDLTSESEDFIDYAIGDYAYSPDTYLKAASAIYREIYYRCAKDLELTSKESSLLSHVIRLLKLGDDLVTQLDYEIGLMIYKKIFREAVSDGDLSEAEQELLESTSDFFKLRKRDINKAISKQALSYYSFLLANSLNDGILSQDEMEKLALVAHRFGLTQKDLKKLSVPNKKEILASALGSIKARGEILEGDEEYIRSLANFLNAQDLLKPCLMDLELYTHIFEIRKGNLPILESHDFILQPGEKLHYSVRITYQKKMGSKLKKKNGTLYIGSRRLRFVGLHQSHEVKYKNIFDIKFHVQRSPRLSLSVSSGAGGGDYLLQGKVDPGMLFELQEAIMFLIRKSRGLEKKGIRGSRYIPDDIRSEVWYRDGGRCVICNASEYLEFDHIIPISKGGSSSADNLQILCRKCNSEKSDTI</sequence>
<keyword evidence="2" id="KW-0255">Endonuclease</keyword>
<dbReference type="Gene3D" id="1.10.30.50">
    <property type="match status" value="1"/>
</dbReference>
<dbReference type="InterPro" id="IPR002711">
    <property type="entry name" value="HNH"/>
</dbReference>
<dbReference type="PANTHER" id="PTHR33877:SF1">
    <property type="entry name" value="TYPE IV METHYL-DIRECTED RESTRICTION ENZYME ECOKMCRA"/>
    <property type="match status" value="1"/>
</dbReference>
<dbReference type="GO" id="GO:0008270">
    <property type="term" value="F:zinc ion binding"/>
    <property type="evidence" value="ECO:0007669"/>
    <property type="project" value="InterPro"/>
</dbReference>
<dbReference type="SMART" id="SM00507">
    <property type="entry name" value="HNHc"/>
    <property type="match status" value="1"/>
</dbReference>
<dbReference type="GO" id="GO:0004519">
    <property type="term" value="F:endonuclease activity"/>
    <property type="evidence" value="ECO:0007669"/>
    <property type="project" value="UniProtKB-KW"/>
</dbReference>
<evidence type="ECO:0000313" key="2">
    <source>
        <dbReference type="EMBL" id="QDV19974.1"/>
    </source>
</evidence>
<gene>
    <name evidence="2" type="ORF">Pan153_46430</name>
</gene>
<reference evidence="2 3" key="1">
    <citation type="submission" date="2019-02" db="EMBL/GenBank/DDBJ databases">
        <title>Deep-cultivation of Planctomycetes and their phenomic and genomic characterization uncovers novel biology.</title>
        <authorList>
            <person name="Wiegand S."/>
            <person name="Jogler M."/>
            <person name="Boedeker C."/>
            <person name="Pinto D."/>
            <person name="Vollmers J."/>
            <person name="Rivas-Marin E."/>
            <person name="Kohn T."/>
            <person name="Peeters S.H."/>
            <person name="Heuer A."/>
            <person name="Rast P."/>
            <person name="Oberbeckmann S."/>
            <person name="Bunk B."/>
            <person name="Jeske O."/>
            <person name="Meyerdierks A."/>
            <person name="Storesund J.E."/>
            <person name="Kallscheuer N."/>
            <person name="Luecker S."/>
            <person name="Lage O.M."/>
            <person name="Pohl T."/>
            <person name="Merkel B.J."/>
            <person name="Hornburger P."/>
            <person name="Mueller R.-W."/>
            <person name="Bruemmer F."/>
            <person name="Labrenz M."/>
            <person name="Spormann A.M."/>
            <person name="Op den Camp H."/>
            <person name="Overmann J."/>
            <person name="Amann R."/>
            <person name="Jetten M.S.M."/>
            <person name="Mascher T."/>
            <person name="Medema M.H."/>
            <person name="Devos D.P."/>
            <person name="Kaster A.-K."/>
            <person name="Ovreas L."/>
            <person name="Rohde M."/>
            <person name="Galperin M.Y."/>
            <person name="Jogler C."/>
        </authorList>
    </citation>
    <scope>NUCLEOTIDE SEQUENCE [LARGE SCALE GENOMIC DNA]</scope>
    <source>
        <strain evidence="2 3">Pan153</strain>
    </source>
</reference>
<evidence type="ECO:0000259" key="1">
    <source>
        <dbReference type="SMART" id="SM00507"/>
    </source>
</evidence>
<dbReference type="CDD" id="cd00085">
    <property type="entry name" value="HNHc"/>
    <property type="match status" value="1"/>
</dbReference>
<dbReference type="PANTHER" id="PTHR33877">
    <property type="entry name" value="SLL1193 PROTEIN"/>
    <property type="match status" value="1"/>
</dbReference>
<evidence type="ECO:0000313" key="3">
    <source>
        <dbReference type="Proteomes" id="UP000320839"/>
    </source>
</evidence>
<dbReference type="InterPro" id="IPR003615">
    <property type="entry name" value="HNH_nuc"/>
</dbReference>
<feature type="domain" description="HNH nuclease" evidence="1">
    <location>
        <begin position="392"/>
        <end position="442"/>
    </location>
</feature>
<organism evidence="2 3">
    <name type="scientific">Gimesia panareensis</name>
    <dbReference type="NCBI Taxonomy" id="2527978"/>
    <lineage>
        <taxon>Bacteria</taxon>
        <taxon>Pseudomonadati</taxon>
        <taxon>Planctomycetota</taxon>
        <taxon>Planctomycetia</taxon>
        <taxon>Planctomycetales</taxon>
        <taxon>Planctomycetaceae</taxon>
        <taxon>Gimesia</taxon>
    </lineage>
</organism>
<name>A0A518FUF3_9PLAN</name>
<keyword evidence="2" id="KW-0378">Hydrolase</keyword>
<accession>A0A518FUF3</accession>
<dbReference type="AlphaFoldDB" id="A0A518FUF3"/>
<dbReference type="EMBL" id="CP036317">
    <property type="protein sequence ID" value="QDV19974.1"/>
    <property type="molecule type" value="Genomic_DNA"/>
</dbReference>